<protein>
    <submittedName>
        <fullName evidence="1">Uncharacterized protein</fullName>
    </submittedName>
</protein>
<dbReference type="AlphaFoldDB" id="B1M1R4"/>
<dbReference type="PATRIC" id="fig|426355.14.peg.5762"/>
<dbReference type="EMBL" id="CP001001">
    <property type="protein sequence ID" value="ACB27647.1"/>
    <property type="molecule type" value="Genomic_DNA"/>
</dbReference>
<dbReference type="Proteomes" id="UP000006589">
    <property type="component" value="Chromosome"/>
</dbReference>
<evidence type="ECO:0000313" key="1">
    <source>
        <dbReference type="EMBL" id="ACB27647.1"/>
    </source>
</evidence>
<name>B1M1R4_METRJ</name>
<dbReference type="GeneID" id="6141782"/>
<gene>
    <name evidence="1" type="ordered locus">Mrad2831_5702</name>
</gene>
<dbReference type="STRING" id="426355.Mrad2831_5702"/>
<dbReference type="OrthoDB" id="8000237at2"/>
<dbReference type="KEGG" id="mrd:Mrad2831_5702"/>
<organism evidence="1 2">
    <name type="scientific">Methylobacterium radiotolerans (strain ATCC 27329 / DSM 1819 / JCM 2831 / NBRC 15690 / NCIMB 10815 / 0-1)</name>
    <dbReference type="NCBI Taxonomy" id="426355"/>
    <lineage>
        <taxon>Bacteria</taxon>
        <taxon>Pseudomonadati</taxon>
        <taxon>Pseudomonadota</taxon>
        <taxon>Alphaproteobacteria</taxon>
        <taxon>Hyphomicrobiales</taxon>
        <taxon>Methylobacteriaceae</taxon>
        <taxon>Methylobacterium</taxon>
    </lineage>
</organism>
<evidence type="ECO:0000313" key="2">
    <source>
        <dbReference type="Proteomes" id="UP000006589"/>
    </source>
</evidence>
<accession>B1M1R4</accession>
<proteinExistence type="predicted"/>
<sequence>MTARPDFTPADADRALRHAQRLQRDPAAQAYGDHLRRKGLIPAPVRLPAETPYDEAKAGEFEVRRSMAMRNARPCC</sequence>
<dbReference type="HOGENOM" id="CLU_2650343_0_0_5"/>
<dbReference type="RefSeq" id="WP_012322584.1">
    <property type="nucleotide sequence ID" value="NC_010505.1"/>
</dbReference>
<reference evidence="1 2" key="1">
    <citation type="submission" date="2008-03" db="EMBL/GenBank/DDBJ databases">
        <title>Complete sequence of chromosome of Methylobacterium radiotolerans JCM 2831.</title>
        <authorList>
            <consortium name="US DOE Joint Genome Institute"/>
            <person name="Copeland A."/>
            <person name="Lucas S."/>
            <person name="Lapidus A."/>
            <person name="Glavina del Rio T."/>
            <person name="Dalin E."/>
            <person name="Tice H."/>
            <person name="Bruce D."/>
            <person name="Goodwin L."/>
            <person name="Pitluck S."/>
            <person name="Kiss H."/>
            <person name="Brettin T."/>
            <person name="Detter J.C."/>
            <person name="Han C."/>
            <person name="Kuske C.R."/>
            <person name="Schmutz J."/>
            <person name="Larimer F."/>
            <person name="Land M."/>
            <person name="Hauser L."/>
            <person name="Kyrpides N."/>
            <person name="Mikhailova N."/>
            <person name="Marx C.J."/>
            <person name="Richardson P."/>
        </authorList>
    </citation>
    <scope>NUCLEOTIDE SEQUENCE [LARGE SCALE GENOMIC DNA]</scope>
    <source>
        <strain evidence="2">ATCC 27329 / DSM 1819 / JCM 2831 / NBRC 15690 / NCIMB 10815 / 0-1</strain>
    </source>
</reference>